<dbReference type="Proteomes" id="UP001232584">
    <property type="component" value="Unassembled WGS sequence"/>
</dbReference>
<dbReference type="InterPro" id="IPR011704">
    <property type="entry name" value="ATPase_dyneun-rel_AAA"/>
</dbReference>
<feature type="domain" description="ATPase dynein-related AAA" evidence="1">
    <location>
        <begin position="330"/>
        <end position="469"/>
    </location>
</feature>
<gene>
    <name evidence="2" type="ORF">QOZ92_001366</name>
</gene>
<protein>
    <submittedName>
        <fullName evidence="2">Energy-coupling factor transporter ATP-binding protein EcfA2</fullName>
    </submittedName>
</protein>
<dbReference type="Pfam" id="PF07728">
    <property type="entry name" value="AAA_5"/>
    <property type="match status" value="1"/>
</dbReference>
<dbReference type="PANTHER" id="PTHR37291">
    <property type="entry name" value="5-METHYLCYTOSINE-SPECIFIC RESTRICTION ENZYME B"/>
    <property type="match status" value="1"/>
</dbReference>
<evidence type="ECO:0000259" key="1">
    <source>
        <dbReference type="Pfam" id="PF07728"/>
    </source>
</evidence>
<proteinExistence type="predicted"/>
<dbReference type="RefSeq" id="WP_307505061.1">
    <property type="nucleotide sequence ID" value="NZ_BAAACE010000028.1"/>
</dbReference>
<evidence type="ECO:0000313" key="2">
    <source>
        <dbReference type="EMBL" id="MDQ0556253.1"/>
    </source>
</evidence>
<sequence>MGESYKNKEKYIVTKPINKSIFDYGIPIPVNNQDQFLDNIENKTIELGKGKTITLTFDDHKVNCSVRNINKKDTKSRIIQIRYDGNSEFKKYLKNKFEYTYELLKSDSKPETDEYIEIYKGEEINSFYIKTHIHINLDEEAENFINIIKSTSMSKSYKIPLFWAFYNEGNMKLKINEDDIYKSFKEFYSKEENAIDLQGQKSTDDYKNWNKNDYIKFVKERPIKYLSEGIHEYFYKEDELFCISDKIQKHINNQEFKDAFRKAIESLEKKYFKRETIIDKEESLDTYSEDYIEPNELVDRINNYIKSKGYKYTKEQLSNLYLSLKIKPFVILAGISGTGKLKIVRLFANALGATSENKQFNLISVRPDWNDGCDLIGYKNLNDEFIEGQLTKTIIEASKPENKDKSYFICLDEMNLARVEYYLSDYLSVIESRQKIGQEITTDKLVEDKDLHIPQNLYLIGTVNMDDTTFTFSRKVLDRANTIEFSDVDLENLFGESDNEDVEALNISNYFLKTNYLKTIDIEEEYREYAKEVNKKIIEINEILKKSKKQFAYRVRDEMLFYMIENKKAELLNESLAFDYQIMQKILPAINGSERSIETILVDLFNFICEKTVIEFADIEEAENYLQNEEVRYKNSAEKIIYMLKGYNDDGYVSYWY</sequence>
<comment type="caution">
    <text evidence="2">The sequence shown here is derived from an EMBL/GenBank/DDBJ whole genome shotgun (WGS) entry which is preliminary data.</text>
</comment>
<keyword evidence="2" id="KW-0547">Nucleotide-binding</keyword>
<dbReference type="Gene3D" id="3.40.50.300">
    <property type="entry name" value="P-loop containing nucleotide triphosphate hydrolases"/>
    <property type="match status" value="1"/>
</dbReference>
<organism evidence="2 3">
    <name type="scientific">Paraclostridium ghonii</name>
    <dbReference type="NCBI Taxonomy" id="29358"/>
    <lineage>
        <taxon>Bacteria</taxon>
        <taxon>Bacillati</taxon>
        <taxon>Bacillota</taxon>
        <taxon>Clostridia</taxon>
        <taxon>Peptostreptococcales</taxon>
        <taxon>Peptostreptococcaceae</taxon>
        <taxon>Paraclostridium</taxon>
    </lineage>
</organism>
<dbReference type="EMBL" id="JAUSWG010000004">
    <property type="protein sequence ID" value="MDQ0556253.1"/>
    <property type="molecule type" value="Genomic_DNA"/>
</dbReference>
<keyword evidence="3" id="KW-1185">Reference proteome</keyword>
<dbReference type="InterPro" id="IPR027417">
    <property type="entry name" value="P-loop_NTPase"/>
</dbReference>
<dbReference type="InterPro" id="IPR052934">
    <property type="entry name" value="Methyl-DNA_Rec/Restrict_Enz"/>
</dbReference>
<name>A0ABU0N061_9FIRM</name>
<evidence type="ECO:0000313" key="3">
    <source>
        <dbReference type="Proteomes" id="UP001232584"/>
    </source>
</evidence>
<dbReference type="SUPFAM" id="SSF52540">
    <property type="entry name" value="P-loop containing nucleoside triphosphate hydrolases"/>
    <property type="match status" value="1"/>
</dbReference>
<accession>A0ABU0N061</accession>
<dbReference type="PANTHER" id="PTHR37291:SF1">
    <property type="entry name" value="TYPE IV METHYL-DIRECTED RESTRICTION ENZYME ECOKMCRB SUBUNIT"/>
    <property type="match status" value="1"/>
</dbReference>
<dbReference type="GO" id="GO:0005524">
    <property type="term" value="F:ATP binding"/>
    <property type="evidence" value="ECO:0007669"/>
    <property type="project" value="UniProtKB-KW"/>
</dbReference>
<reference evidence="2 3" key="1">
    <citation type="submission" date="2023-07" db="EMBL/GenBank/DDBJ databases">
        <title>Genomic Encyclopedia of Type Strains, Phase IV (KMG-IV): sequencing the most valuable type-strain genomes for metagenomic binning, comparative biology and taxonomic classification.</title>
        <authorList>
            <person name="Goeker M."/>
        </authorList>
    </citation>
    <scope>NUCLEOTIDE SEQUENCE [LARGE SCALE GENOMIC DNA]</scope>
    <source>
        <strain evidence="2 3">DSM 15049</strain>
    </source>
</reference>
<keyword evidence="2" id="KW-0067">ATP-binding</keyword>